<keyword evidence="10" id="KW-1185">Reference proteome</keyword>
<evidence type="ECO:0000256" key="2">
    <source>
        <dbReference type="ARBA" id="ARBA00022448"/>
    </source>
</evidence>
<name>A0A3N6MEL2_NATCH</name>
<dbReference type="AlphaFoldDB" id="A0A3N6MEL2"/>
<proteinExistence type="inferred from homology"/>
<dbReference type="Gene3D" id="1.10.3720.10">
    <property type="entry name" value="MetI-like"/>
    <property type="match status" value="1"/>
</dbReference>
<dbReference type="PROSITE" id="PS50928">
    <property type="entry name" value="ABC_TM1"/>
    <property type="match status" value="1"/>
</dbReference>
<feature type="transmembrane region" description="Helical" evidence="7">
    <location>
        <begin position="12"/>
        <end position="30"/>
    </location>
</feature>
<evidence type="ECO:0000256" key="6">
    <source>
        <dbReference type="ARBA" id="ARBA00023136"/>
    </source>
</evidence>
<evidence type="ECO:0000259" key="8">
    <source>
        <dbReference type="PROSITE" id="PS50928"/>
    </source>
</evidence>
<evidence type="ECO:0000256" key="3">
    <source>
        <dbReference type="ARBA" id="ARBA00022475"/>
    </source>
</evidence>
<feature type="transmembrane region" description="Helical" evidence="7">
    <location>
        <begin position="186"/>
        <end position="206"/>
    </location>
</feature>
<comment type="similarity">
    <text evidence="7">Belongs to the binding-protein-dependent transport system permease family.</text>
</comment>
<evidence type="ECO:0000313" key="10">
    <source>
        <dbReference type="Proteomes" id="UP000281431"/>
    </source>
</evidence>
<feature type="transmembrane region" description="Helical" evidence="7">
    <location>
        <begin position="117"/>
        <end position="134"/>
    </location>
</feature>
<feature type="transmembrane region" description="Helical" evidence="7">
    <location>
        <begin position="55"/>
        <end position="79"/>
    </location>
</feature>
<comment type="subcellular location">
    <subcellularLocation>
        <location evidence="1 7">Cell membrane</location>
        <topology evidence="1 7">Multi-pass membrane protein</topology>
    </subcellularLocation>
</comment>
<dbReference type="EMBL" id="REFZ01000002">
    <property type="protein sequence ID" value="RQH02339.1"/>
    <property type="molecule type" value="Genomic_DNA"/>
</dbReference>
<dbReference type="Proteomes" id="UP000281431">
    <property type="component" value="Unassembled WGS sequence"/>
</dbReference>
<dbReference type="CDD" id="cd06261">
    <property type="entry name" value="TM_PBP2"/>
    <property type="match status" value="1"/>
</dbReference>
<dbReference type="Pfam" id="PF00528">
    <property type="entry name" value="BPD_transp_1"/>
    <property type="match status" value="1"/>
</dbReference>
<evidence type="ECO:0000256" key="1">
    <source>
        <dbReference type="ARBA" id="ARBA00004651"/>
    </source>
</evidence>
<keyword evidence="2 7" id="KW-0813">Transport</keyword>
<feature type="domain" description="ABC transmembrane type-1" evidence="8">
    <location>
        <begin position="53"/>
        <end position="231"/>
    </location>
</feature>
<dbReference type="PANTHER" id="PTHR30151:SF0">
    <property type="entry name" value="ABC TRANSPORTER PERMEASE PROTEIN MJ0413-RELATED"/>
    <property type="match status" value="1"/>
</dbReference>
<feature type="transmembrane region" description="Helical" evidence="7">
    <location>
        <begin position="212"/>
        <end position="233"/>
    </location>
</feature>
<keyword evidence="4 7" id="KW-0812">Transmembrane</keyword>
<keyword evidence="5 7" id="KW-1133">Transmembrane helix</keyword>
<gene>
    <name evidence="9" type="ORF">EA472_03290</name>
</gene>
<evidence type="ECO:0000256" key="4">
    <source>
        <dbReference type="ARBA" id="ARBA00022692"/>
    </source>
</evidence>
<dbReference type="GO" id="GO:0005886">
    <property type="term" value="C:plasma membrane"/>
    <property type="evidence" value="ECO:0007669"/>
    <property type="project" value="UniProtKB-SubCell"/>
</dbReference>
<feature type="transmembrane region" description="Helical" evidence="7">
    <location>
        <begin position="91"/>
        <end position="111"/>
    </location>
</feature>
<protein>
    <submittedName>
        <fullName evidence="9">ABC transporter permease subunit</fullName>
    </submittedName>
</protein>
<keyword evidence="3" id="KW-1003">Cell membrane</keyword>
<dbReference type="InterPro" id="IPR035906">
    <property type="entry name" value="MetI-like_sf"/>
</dbReference>
<evidence type="ECO:0000313" key="9">
    <source>
        <dbReference type="EMBL" id="RQH02339.1"/>
    </source>
</evidence>
<organism evidence="9 10">
    <name type="scientific">Natrarchaeobius chitinivorans</name>
    <dbReference type="NCBI Taxonomy" id="1679083"/>
    <lineage>
        <taxon>Archaea</taxon>
        <taxon>Methanobacteriati</taxon>
        <taxon>Methanobacteriota</taxon>
        <taxon>Stenosarchaea group</taxon>
        <taxon>Halobacteria</taxon>
        <taxon>Halobacteriales</taxon>
        <taxon>Natrialbaceae</taxon>
        <taxon>Natrarchaeobius</taxon>
    </lineage>
</organism>
<keyword evidence="6 7" id="KW-0472">Membrane</keyword>
<reference evidence="9 10" key="1">
    <citation type="submission" date="2018-10" db="EMBL/GenBank/DDBJ databases">
        <title>Natrarchaeobius chitinivorans gen. nov., sp. nov., and Natrarchaeobius haloalkaliphilus sp. nov., alkaliphilic, chitin-utilizing haloarchaea from hypersaline alkaline lakes.</title>
        <authorList>
            <person name="Sorokin D.Y."/>
            <person name="Elcheninov A.G."/>
            <person name="Kostrikina N.A."/>
            <person name="Bale N.J."/>
            <person name="Sinninghe Damste J.S."/>
            <person name="Khijniak T.V."/>
            <person name="Kublanov I.V."/>
            <person name="Toshchakov S.V."/>
        </authorList>
    </citation>
    <scope>NUCLEOTIDE SEQUENCE [LARGE SCALE GENOMIC DNA]</scope>
    <source>
        <strain evidence="9 10">AArcht7</strain>
    </source>
</reference>
<comment type="caution">
    <text evidence="9">The sequence shown here is derived from an EMBL/GenBank/DDBJ whole genome shotgun (WGS) entry which is preliminary data.</text>
</comment>
<evidence type="ECO:0000256" key="7">
    <source>
        <dbReference type="RuleBase" id="RU363032"/>
    </source>
</evidence>
<dbReference type="GO" id="GO:0055085">
    <property type="term" value="P:transmembrane transport"/>
    <property type="evidence" value="ECO:0007669"/>
    <property type="project" value="InterPro"/>
</dbReference>
<sequence>MDRQGYFDHAIFFIVVITLYTIGVMQTTFLPTPWEIGYALEEQFEQGLLIPALEAAVYAIAVGYFIAVIVGIPVGVAMGIDRHVNSFLNPYVNAIYVVPFSALVPALVIWFGTGYQVRVLVVFFFAVFPIVMNSQEGARTAPENLIEAARSFGADRLYIIRNIVLPHEISYVVAGLRLGIGRAVKGLVITELLISATGFGLLLHRYSARLEFAGVFSVVLLLMTMGIVSVWTLKQIESRIVHWEA</sequence>
<accession>A0A3N6MEL2</accession>
<dbReference type="InterPro" id="IPR000515">
    <property type="entry name" value="MetI-like"/>
</dbReference>
<evidence type="ECO:0000256" key="5">
    <source>
        <dbReference type="ARBA" id="ARBA00022989"/>
    </source>
</evidence>
<dbReference type="PANTHER" id="PTHR30151">
    <property type="entry name" value="ALKANE SULFONATE ABC TRANSPORTER-RELATED, MEMBRANE SUBUNIT"/>
    <property type="match status" value="1"/>
</dbReference>
<dbReference type="SUPFAM" id="SSF161098">
    <property type="entry name" value="MetI-like"/>
    <property type="match status" value="1"/>
</dbReference>